<dbReference type="EMBL" id="MFIX01000147">
    <property type="protein sequence ID" value="OGG03360.1"/>
    <property type="molecule type" value="Genomic_DNA"/>
</dbReference>
<dbReference type="PANTHER" id="PTHR21021:SF15">
    <property type="entry name" value="FREE METHIONINE-R-SULFOXIDE REDUCTASE"/>
    <property type="match status" value="1"/>
</dbReference>
<dbReference type="AlphaFoldDB" id="A0A1F5YT36"/>
<dbReference type="InterPro" id="IPR029016">
    <property type="entry name" value="GAF-like_dom_sf"/>
</dbReference>
<dbReference type="SMART" id="SM00065">
    <property type="entry name" value="GAF"/>
    <property type="match status" value="1"/>
</dbReference>
<comment type="similarity">
    <text evidence="1">Belongs to the free Met sulfoxide reductase family.</text>
</comment>
<sequence length="159" mass="17791">MPGKKIFDSLLDSVRVFSASGLSPDEALDRVCRLLKEAVPYYDWVGFYRVAAERELVLGPYAGEPTEHTRISFGNGICGQAADRAETFVVQDVRRETNYLSCSPSVRSEIVVPVFAGNRLVGELDIDSHKLAPFRPEDREFLEEVARLVAPLLQHKIPE</sequence>
<comment type="caution">
    <text evidence="3">The sequence shown here is derived from an EMBL/GenBank/DDBJ whole genome shotgun (WGS) entry which is preliminary data.</text>
</comment>
<dbReference type="Gene3D" id="3.30.450.40">
    <property type="match status" value="1"/>
</dbReference>
<reference evidence="3 4" key="1">
    <citation type="journal article" date="2016" name="Nat. Commun.">
        <title>Thousands of microbial genomes shed light on interconnected biogeochemical processes in an aquifer system.</title>
        <authorList>
            <person name="Anantharaman K."/>
            <person name="Brown C.T."/>
            <person name="Hug L.A."/>
            <person name="Sharon I."/>
            <person name="Castelle C.J."/>
            <person name="Probst A.J."/>
            <person name="Thomas B.C."/>
            <person name="Singh A."/>
            <person name="Wilkins M.J."/>
            <person name="Karaoz U."/>
            <person name="Brodie E.L."/>
            <person name="Williams K.H."/>
            <person name="Hubbard S.S."/>
            <person name="Banfield J.F."/>
        </authorList>
    </citation>
    <scope>NUCLEOTIDE SEQUENCE [LARGE SCALE GENOMIC DNA]</scope>
</reference>
<name>A0A1F5YT36_9BACT</name>
<dbReference type="InterPro" id="IPR051330">
    <property type="entry name" value="Phosphatase_reg/MetRdx"/>
</dbReference>
<proteinExistence type="inferred from homology"/>
<feature type="domain" description="GAF" evidence="2">
    <location>
        <begin position="23"/>
        <end position="158"/>
    </location>
</feature>
<evidence type="ECO:0000313" key="3">
    <source>
        <dbReference type="EMBL" id="OGG03360.1"/>
    </source>
</evidence>
<evidence type="ECO:0000256" key="1">
    <source>
        <dbReference type="ARBA" id="ARBA00038454"/>
    </source>
</evidence>
<accession>A0A1F5YT36</accession>
<dbReference type="Proteomes" id="UP000179129">
    <property type="component" value="Unassembled WGS sequence"/>
</dbReference>
<dbReference type="STRING" id="1817867.A3F83_09320"/>
<protein>
    <recommendedName>
        <fullName evidence="2">GAF domain-containing protein</fullName>
    </recommendedName>
</protein>
<evidence type="ECO:0000259" key="2">
    <source>
        <dbReference type="SMART" id="SM00065"/>
    </source>
</evidence>
<dbReference type="SUPFAM" id="SSF55781">
    <property type="entry name" value="GAF domain-like"/>
    <property type="match status" value="1"/>
</dbReference>
<evidence type="ECO:0000313" key="4">
    <source>
        <dbReference type="Proteomes" id="UP000179129"/>
    </source>
</evidence>
<dbReference type="GO" id="GO:0033745">
    <property type="term" value="F:L-methionine-(R)-S-oxide reductase activity"/>
    <property type="evidence" value="ECO:0007669"/>
    <property type="project" value="TreeGrafter"/>
</dbReference>
<gene>
    <name evidence="3" type="ORF">A3F83_09320</name>
</gene>
<dbReference type="Pfam" id="PF13185">
    <property type="entry name" value="GAF_2"/>
    <property type="match status" value="1"/>
</dbReference>
<dbReference type="PANTHER" id="PTHR21021">
    <property type="entry name" value="GAF/PUTATIVE CYTOSKELETAL PROTEIN"/>
    <property type="match status" value="1"/>
</dbReference>
<dbReference type="InterPro" id="IPR003018">
    <property type="entry name" value="GAF"/>
</dbReference>
<organism evidence="3 4">
    <name type="scientific">Candidatus Glassbacteria bacterium RIFCSPLOWO2_12_FULL_58_11</name>
    <dbReference type="NCBI Taxonomy" id="1817867"/>
    <lineage>
        <taxon>Bacteria</taxon>
        <taxon>Candidatus Glassiibacteriota</taxon>
    </lineage>
</organism>
<dbReference type="GO" id="GO:0005829">
    <property type="term" value="C:cytosol"/>
    <property type="evidence" value="ECO:0007669"/>
    <property type="project" value="TreeGrafter"/>
</dbReference>